<dbReference type="AlphaFoldDB" id="M8DD98"/>
<dbReference type="STRING" id="1300222.I532_17758"/>
<name>M8DD98_9BACL</name>
<keyword evidence="3" id="KW-1185">Reference proteome</keyword>
<comment type="caution">
    <text evidence="2">The sequence shown here is derived from an EMBL/GenBank/DDBJ whole genome shotgun (WGS) entry which is preliminary data.</text>
</comment>
<dbReference type="Pfam" id="PF12840">
    <property type="entry name" value="HTH_20"/>
    <property type="match status" value="1"/>
</dbReference>
<dbReference type="Gene3D" id="1.10.10.10">
    <property type="entry name" value="Winged helix-like DNA-binding domain superfamily/Winged helix DNA-binding domain"/>
    <property type="match status" value="1"/>
</dbReference>
<evidence type="ECO:0000313" key="3">
    <source>
        <dbReference type="Proteomes" id="UP000012081"/>
    </source>
</evidence>
<keyword evidence="1" id="KW-0238">DNA-binding</keyword>
<reference evidence="2 3" key="1">
    <citation type="submission" date="2013-03" db="EMBL/GenBank/DDBJ databases">
        <title>Assembly of a new bacterial strain Brevibacillus borstelensis AK1.</title>
        <authorList>
            <person name="Rajan I."/>
            <person name="PoliReddy D."/>
            <person name="Sugumar T."/>
            <person name="Rathinam K."/>
            <person name="Alqarawi S."/>
            <person name="Khalil A.B."/>
            <person name="Sivakumar N."/>
        </authorList>
    </citation>
    <scope>NUCLEOTIDE SEQUENCE [LARGE SCALE GENOMIC DNA]</scope>
    <source>
        <strain evidence="2 3">AK1</strain>
    </source>
</reference>
<dbReference type="Proteomes" id="UP000012081">
    <property type="component" value="Unassembled WGS sequence"/>
</dbReference>
<dbReference type="InterPro" id="IPR011991">
    <property type="entry name" value="ArsR-like_HTH"/>
</dbReference>
<evidence type="ECO:0000256" key="1">
    <source>
        <dbReference type="ARBA" id="ARBA00023125"/>
    </source>
</evidence>
<dbReference type="CDD" id="cd00090">
    <property type="entry name" value="HTH_ARSR"/>
    <property type="match status" value="1"/>
</dbReference>
<dbReference type="SUPFAM" id="SSF46785">
    <property type="entry name" value="Winged helix' DNA-binding domain"/>
    <property type="match status" value="1"/>
</dbReference>
<accession>M8DD98</accession>
<evidence type="ECO:0008006" key="4">
    <source>
        <dbReference type="Google" id="ProtNLM"/>
    </source>
</evidence>
<protein>
    <recommendedName>
        <fullName evidence="4">ArsR family transcriptional regulator</fullName>
    </recommendedName>
</protein>
<dbReference type="PATRIC" id="fig|1300222.3.peg.3720"/>
<dbReference type="InterPro" id="IPR036390">
    <property type="entry name" value="WH_DNA-bd_sf"/>
</dbReference>
<proteinExistence type="predicted"/>
<dbReference type="GO" id="GO:0003677">
    <property type="term" value="F:DNA binding"/>
    <property type="evidence" value="ECO:0007669"/>
    <property type="project" value="UniProtKB-KW"/>
</dbReference>
<organism evidence="2 3">
    <name type="scientific">Brevibacillus borstelensis AK1</name>
    <dbReference type="NCBI Taxonomy" id="1300222"/>
    <lineage>
        <taxon>Bacteria</taxon>
        <taxon>Bacillati</taxon>
        <taxon>Bacillota</taxon>
        <taxon>Bacilli</taxon>
        <taxon>Bacillales</taxon>
        <taxon>Paenibacillaceae</taxon>
        <taxon>Brevibacillus</taxon>
    </lineage>
</organism>
<dbReference type="EMBL" id="APBN01000008">
    <property type="protein sequence ID" value="EMT51423.1"/>
    <property type="molecule type" value="Genomic_DNA"/>
</dbReference>
<dbReference type="InterPro" id="IPR036388">
    <property type="entry name" value="WH-like_DNA-bd_sf"/>
</dbReference>
<evidence type="ECO:0000313" key="2">
    <source>
        <dbReference type="EMBL" id="EMT51423.1"/>
    </source>
</evidence>
<gene>
    <name evidence="2" type="ORF">I532_17758</name>
</gene>
<sequence>MQKKAFPPFDKREIHVIKYFYVNNKFSEVYIMDQQVLETYVVESPDQAMALLNPLRAEILGRLTEPASAAELARGINEIPQRVNYHLKALEKVGLVRRVGTRQVRNLVEVLYQAIARTYILSETLNWPKETVDRIKDQGSLSHLITAAERIKRDALTLLERSDQQEEVPSATVDTSIRLATKEQRSAFVQEYVQLVSQLVEKYQAHDETEEAYKVVLAVYPQIAQGGEEK</sequence>